<accession>A0A4R2P320</accession>
<comment type="caution">
    <text evidence="2">The sequence shown here is derived from an EMBL/GenBank/DDBJ whole genome shotgun (WGS) entry which is preliminary data.</text>
</comment>
<evidence type="ECO:0000256" key="1">
    <source>
        <dbReference type="HAMAP-Rule" id="MF_00829"/>
    </source>
</evidence>
<evidence type="ECO:0000313" key="2">
    <source>
        <dbReference type="EMBL" id="TCP29149.1"/>
    </source>
</evidence>
<dbReference type="InterPro" id="IPR009507">
    <property type="entry name" value="UPF0435"/>
</dbReference>
<gene>
    <name evidence="2" type="ORF">EV207_11274</name>
</gene>
<sequence>MDLTVKSNENIEYMLDVIKKKLQLVNQDVLKPDAFSTEFYEELHDIYQLVQKQSTFSIREMEAILDELKTIRQTTA</sequence>
<dbReference type="OrthoDB" id="2361695at2"/>
<dbReference type="HAMAP" id="MF_00829">
    <property type="entry name" value="UPF0435"/>
    <property type="match status" value="1"/>
</dbReference>
<organism evidence="2 3">
    <name type="scientific">Scopulibacillus darangshiensis</name>
    <dbReference type="NCBI Taxonomy" id="442528"/>
    <lineage>
        <taxon>Bacteria</taxon>
        <taxon>Bacillati</taxon>
        <taxon>Bacillota</taxon>
        <taxon>Bacilli</taxon>
        <taxon>Bacillales</taxon>
        <taxon>Sporolactobacillaceae</taxon>
        <taxon>Scopulibacillus</taxon>
    </lineage>
</organism>
<dbReference type="Pfam" id="PF06569">
    <property type="entry name" value="DUF1128"/>
    <property type="match status" value="1"/>
</dbReference>
<dbReference type="AlphaFoldDB" id="A0A4R2P320"/>
<protein>
    <recommendedName>
        <fullName evidence="1">UPF0435 protein EV207_11274</fullName>
    </recommendedName>
</protein>
<comment type="similarity">
    <text evidence="1">Belongs to the UPF0435 family.</text>
</comment>
<dbReference type="Proteomes" id="UP000295416">
    <property type="component" value="Unassembled WGS sequence"/>
</dbReference>
<reference evidence="2 3" key="1">
    <citation type="submission" date="2019-03" db="EMBL/GenBank/DDBJ databases">
        <title>Genomic Encyclopedia of Type Strains, Phase IV (KMG-IV): sequencing the most valuable type-strain genomes for metagenomic binning, comparative biology and taxonomic classification.</title>
        <authorList>
            <person name="Goeker M."/>
        </authorList>
    </citation>
    <scope>NUCLEOTIDE SEQUENCE [LARGE SCALE GENOMIC DNA]</scope>
    <source>
        <strain evidence="2 3">DSM 19377</strain>
    </source>
</reference>
<keyword evidence="3" id="KW-1185">Reference proteome</keyword>
<evidence type="ECO:0000313" key="3">
    <source>
        <dbReference type="Proteomes" id="UP000295416"/>
    </source>
</evidence>
<dbReference type="EMBL" id="SLXK01000012">
    <property type="protein sequence ID" value="TCP29149.1"/>
    <property type="molecule type" value="Genomic_DNA"/>
</dbReference>
<dbReference type="RefSeq" id="WP_132746040.1">
    <property type="nucleotide sequence ID" value="NZ_SLXK01000012.1"/>
</dbReference>
<name>A0A4R2P320_9BACL</name>
<proteinExistence type="inferred from homology"/>